<keyword evidence="3" id="KW-1185">Reference proteome</keyword>
<dbReference type="Proteomes" id="UP001054945">
    <property type="component" value="Unassembled WGS sequence"/>
</dbReference>
<feature type="compositionally biased region" description="Polar residues" evidence="1">
    <location>
        <begin position="13"/>
        <end position="22"/>
    </location>
</feature>
<proteinExistence type="predicted"/>
<dbReference type="EMBL" id="BPLR01007137">
    <property type="protein sequence ID" value="GIY14727.1"/>
    <property type="molecule type" value="Genomic_DNA"/>
</dbReference>
<evidence type="ECO:0000256" key="1">
    <source>
        <dbReference type="SAM" id="MobiDB-lite"/>
    </source>
</evidence>
<gene>
    <name evidence="2" type="ORF">CEXT_200281</name>
</gene>
<dbReference type="AlphaFoldDB" id="A0AAV4R393"/>
<feature type="compositionally biased region" description="Basic and acidic residues" evidence="1">
    <location>
        <begin position="46"/>
        <end position="58"/>
    </location>
</feature>
<organism evidence="2 3">
    <name type="scientific">Caerostris extrusa</name>
    <name type="common">Bark spider</name>
    <name type="synonym">Caerostris bankana</name>
    <dbReference type="NCBI Taxonomy" id="172846"/>
    <lineage>
        <taxon>Eukaryota</taxon>
        <taxon>Metazoa</taxon>
        <taxon>Ecdysozoa</taxon>
        <taxon>Arthropoda</taxon>
        <taxon>Chelicerata</taxon>
        <taxon>Arachnida</taxon>
        <taxon>Araneae</taxon>
        <taxon>Araneomorphae</taxon>
        <taxon>Entelegynae</taxon>
        <taxon>Araneoidea</taxon>
        <taxon>Araneidae</taxon>
        <taxon>Caerostris</taxon>
    </lineage>
</organism>
<feature type="compositionally biased region" description="Basic and acidic residues" evidence="1">
    <location>
        <begin position="74"/>
        <end position="87"/>
    </location>
</feature>
<evidence type="ECO:0000313" key="2">
    <source>
        <dbReference type="EMBL" id="GIY14727.1"/>
    </source>
</evidence>
<protein>
    <submittedName>
        <fullName evidence="2">Uncharacterized protein</fullName>
    </submittedName>
</protein>
<evidence type="ECO:0000313" key="3">
    <source>
        <dbReference type="Proteomes" id="UP001054945"/>
    </source>
</evidence>
<accession>A0AAV4R393</accession>
<name>A0AAV4R393_CAEEX</name>
<reference evidence="2 3" key="1">
    <citation type="submission" date="2021-06" db="EMBL/GenBank/DDBJ databases">
        <title>Caerostris extrusa draft genome.</title>
        <authorList>
            <person name="Kono N."/>
            <person name="Arakawa K."/>
        </authorList>
    </citation>
    <scope>NUCLEOTIDE SEQUENCE [LARGE SCALE GENOMIC DNA]</scope>
</reference>
<comment type="caution">
    <text evidence="2">The sequence shown here is derived from an EMBL/GenBank/DDBJ whole genome shotgun (WGS) entry which is preliminary data.</text>
</comment>
<sequence>MSEENEIIMAETPQLNNANGPQVTPRMLPGPDPLHPRRQGWQAGCPDKRSGAKSRIADKNLGVPLAKLPATPAEAERIKLAVEERRNPKPPTSQPTEEKPRHQSSARPRKAIQADKKKPKRRIEDDDGFILPAKHFVARNKPATAVPAVQISSSTNILTSTNPTPKVADEVIPTEQLARKPKIPPFL</sequence>
<feature type="region of interest" description="Disordered" evidence="1">
    <location>
        <begin position="1"/>
        <end position="127"/>
    </location>
</feature>